<dbReference type="InterPro" id="IPR015353">
    <property type="entry name" value="Rubisco_LSMT_subst-bd"/>
</dbReference>
<organism evidence="6 7">
    <name type="scientific">Salix brachista</name>
    <dbReference type="NCBI Taxonomy" id="2182728"/>
    <lineage>
        <taxon>Eukaryota</taxon>
        <taxon>Viridiplantae</taxon>
        <taxon>Streptophyta</taxon>
        <taxon>Embryophyta</taxon>
        <taxon>Tracheophyta</taxon>
        <taxon>Spermatophyta</taxon>
        <taxon>Magnoliopsida</taxon>
        <taxon>eudicotyledons</taxon>
        <taxon>Gunneridae</taxon>
        <taxon>Pentapetalae</taxon>
        <taxon>rosids</taxon>
        <taxon>fabids</taxon>
        <taxon>Malpighiales</taxon>
        <taxon>Salicaceae</taxon>
        <taxon>Saliceae</taxon>
        <taxon>Salix</taxon>
    </lineage>
</organism>
<dbReference type="Pfam" id="PF09273">
    <property type="entry name" value="Rubis-subs-bind"/>
    <property type="match status" value="1"/>
</dbReference>
<evidence type="ECO:0000256" key="2">
    <source>
        <dbReference type="ARBA" id="ARBA00022679"/>
    </source>
</evidence>
<comment type="caution">
    <text evidence="6">The sequence shown here is derived from an EMBL/GenBank/DDBJ whole genome shotgun (WGS) entry which is preliminary data.</text>
</comment>
<dbReference type="GO" id="GO:0032259">
    <property type="term" value="P:methylation"/>
    <property type="evidence" value="ECO:0007669"/>
    <property type="project" value="UniProtKB-KW"/>
</dbReference>
<evidence type="ECO:0000259" key="4">
    <source>
        <dbReference type="Pfam" id="PF00856"/>
    </source>
</evidence>
<accession>A0A5N5LNG8</accession>
<protein>
    <recommendedName>
        <fullName evidence="8">SET domain-containing protein</fullName>
    </recommendedName>
</protein>
<dbReference type="InterPro" id="IPR046341">
    <property type="entry name" value="SET_dom_sf"/>
</dbReference>
<dbReference type="Pfam" id="PF00856">
    <property type="entry name" value="SET"/>
    <property type="match status" value="1"/>
</dbReference>
<evidence type="ECO:0000313" key="7">
    <source>
        <dbReference type="Proteomes" id="UP000326939"/>
    </source>
</evidence>
<sequence length="493" mass="55462">MPLLSRCINPRRSLRQLFTTAHCFSNKLNFSSSPAPEVLLNHHDEECVDFLPWLEGKAGVEISSKLYVGKSACRRSLFASKSIQTGDCILRVPYNVQIAPDNLLPKVASLLDNETGNVAKLATIILIEQKRGQESEWAPYISCLPKSGEMHSTIFWSKSELEMIHQSTVYQETIEEKYQIEKDFLKIKAALDHSPEILDSITLEDFMHAYALVLMSLSVITKMEGWALIRSRAWGSTRGVSLIPFADFANHDGVSEAFIINDEDKQVSEVIADRDFAPHEEVLIRYGKFSNATLLLEFGFIVPHNIHDQVQIHIDIPNNDFLGEMKLDILRRHHLPTTRYANGPEFSGDSFTIKEVRSARGKGKGLPQSLRAFARVLCCNSSQELIDLAMEAAQNDGRLARRPFKDSSREIQAHEILLSRISQLIEEYSVSMKSLEPVAASVCKRFALRRQMALDLLTGELRVLESAHTWLNNYCATLSQHSTTNDDASACGK</sequence>
<gene>
    <name evidence="6" type="ORF">DKX38_012322</name>
</gene>
<dbReference type="Proteomes" id="UP000326939">
    <property type="component" value="Chromosome 8"/>
</dbReference>
<keyword evidence="7" id="KW-1185">Reference proteome</keyword>
<dbReference type="FunFam" id="3.90.1410.10:FF:000005">
    <property type="entry name" value="Ribulose-1,5 bisphosphate carboxylase/oxygenase large subunit N-methyltransferase, chloroplastic"/>
    <property type="match status" value="1"/>
</dbReference>
<evidence type="ECO:0000256" key="1">
    <source>
        <dbReference type="ARBA" id="ARBA00022603"/>
    </source>
</evidence>
<keyword evidence="1" id="KW-0489">Methyltransferase</keyword>
<evidence type="ECO:0000256" key="3">
    <source>
        <dbReference type="ARBA" id="ARBA00022691"/>
    </source>
</evidence>
<evidence type="ECO:0000259" key="5">
    <source>
        <dbReference type="Pfam" id="PF09273"/>
    </source>
</evidence>
<dbReference type="SUPFAM" id="SSF82199">
    <property type="entry name" value="SET domain"/>
    <property type="match status" value="1"/>
</dbReference>
<dbReference type="SUPFAM" id="SSF81822">
    <property type="entry name" value="RuBisCo LSMT C-terminal, substrate-binding domain"/>
    <property type="match status" value="1"/>
</dbReference>
<keyword evidence="3" id="KW-0949">S-adenosyl-L-methionine</keyword>
<dbReference type="Gene3D" id="3.90.1410.10">
    <property type="entry name" value="set domain protein methyltransferase, domain 1"/>
    <property type="match status" value="1"/>
</dbReference>
<proteinExistence type="predicted"/>
<evidence type="ECO:0000313" key="6">
    <source>
        <dbReference type="EMBL" id="KAB5544210.1"/>
    </source>
</evidence>
<dbReference type="Gene3D" id="3.90.1420.10">
    <property type="entry name" value="Rubisco LSMT, substrate-binding domain"/>
    <property type="match status" value="1"/>
</dbReference>
<evidence type="ECO:0008006" key="8">
    <source>
        <dbReference type="Google" id="ProtNLM"/>
    </source>
</evidence>
<dbReference type="InterPro" id="IPR050600">
    <property type="entry name" value="SETD3_SETD6_MTase"/>
</dbReference>
<keyword evidence="2" id="KW-0808">Transferase</keyword>
<dbReference type="GO" id="GO:0016279">
    <property type="term" value="F:protein-lysine N-methyltransferase activity"/>
    <property type="evidence" value="ECO:0007669"/>
    <property type="project" value="TreeGrafter"/>
</dbReference>
<name>A0A5N5LNG8_9ROSI</name>
<reference evidence="7" key="1">
    <citation type="journal article" date="2019" name="Gigascience">
        <title>De novo genome assembly of the endangered Acer yangbiense, a plant species with extremely small populations endemic to Yunnan Province, China.</title>
        <authorList>
            <person name="Yang J."/>
            <person name="Wariss H.M."/>
            <person name="Tao L."/>
            <person name="Zhang R."/>
            <person name="Yun Q."/>
            <person name="Hollingsworth P."/>
            <person name="Dao Z."/>
            <person name="Luo G."/>
            <person name="Guo H."/>
            <person name="Ma Y."/>
            <person name="Sun W."/>
        </authorList>
    </citation>
    <scope>NUCLEOTIDE SEQUENCE [LARGE SCALE GENOMIC DNA]</scope>
    <source>
        <strain evidence="7">cv. br00</strain>
    </source>
</reference>
<dbReference type="InterPro" id="IPR036464">
    <property type="entry name" value="Rubisco_LSMT_subst-bd_sf"/>
</dbReference>
<dbReference type="PANTHER" id="PTHR13271:SF134">
    <property type="entry name" value="OS01G0976450 PROTEIN"/>
    <property type="match status" value="1"/>
</dbReference>
<dbReference type="PANTHER" id="PTHR13271">
    <property type="entry name" value="UNCHARACTERIZED PUTATIVE METHYLTRANSFERASE"/>
    <property type="match status" value="1"/>
</dbReference>
<dbReference type="AlphaFoldDB" id="A0A5N5LNG8"/>
<feature type="domain" description="Rubisco LSMT substrate-binding" evidence="5">
    <location>
        <begin position="318"/>
        <end position="464"/>
    </location>
</feature>
<feature type="domain" description="SET" evidence="4">
    <location>
        <begin position="75"/>
        <end position="287"/>
    </location>
</feature>
<dbReference type="InterPro" id="IPR001214">
    <property type="entry name" value="SET_dom"/>
</dbReference>
<dbReference type="EMBL" id="VDCV01000008">
    <property type="protein sequence ID" value="KAB5544210.1"/>
    <property type="molecule type" value="Genomic_DNA"/>
</dbReference>